<proteinExistence type="predicted"/>
<dbReference type="AlphaFoldDB" id="A0A091CCI0"/>
<dbReference type="Proteomes" id="UP000029380">
    <property type="component" value="Unassembled WGS sequence"/>
</dbReference>
<dbReference type="EMBL" id="JPVU01000213">
    <property type="protein sequence ID" value="KFN90368.1"/>
    <property type="molecule type" value="Genomic_DNA"/>
</dbReference>
<gene>
    <name evidence="1" type="ORF">TMUPMC115_1958</name>
</gene>
<name>A0A091CCI0_9ENTE</name>
<organism evidence="1 2">
    <name type="scientific">Tetragenococcus muriaticus PMC-11-5</name>
    <dbReference type="NCBI Taxonomy" id="1302649"/>
    <lineage>
        <taxon>Bacteria</taxon>
        <taxon>Bacillati</taxon>
        <taxon>Bacillota</taxon>
        <taxon>Bacilli</taxon>
        <taxon>Lactobacillales</taxon>
        <taxon>Enterococcaceae</taxon>
        <taxon>Tetragenococcus</taxon>
    </lineage>
</organism>
<dbReference type="PATRIC" id="fig|1302649.3.peg.1960"/>
<comment type="caution">
    <text evidence="1">The sequence shown here is derived from an EMBL/GenBank/DDBJ whole genome shotgun (WGS) entry which is preliminary data.</text>
</comment>
<protein>
    <submittedName>
        <fullName evidence="1">Uncharacterized protein</fullName>
    </submittedName>
</protein>
<sequence length="54" mass="6119">MKHLANSELIRQSKYIKADNLEINETLPENSVFLAKANGKIRGIQVTIKQPNIK</sequence>
<reference evidence="1 2" key="1">
    <citation type="submission" date="2014-08" db="EMBL/GenBank/DDBJ databases">
        <title>Genome sequence of Tetragenococcus muriaticus.</title>
        <authorList>
            <person name="Chuea-nongthon C."/>
            <person name="Rodtong S."/>
            <person name="Yongsawatdigul J."/>
            <person name="Steele J.L."/>
            <person name="Liu X.-y."/>
            <person name="Speers J."/>
            <person name="Glasner J.D."/>
            <person name="Neeno-Eckwall E.C."/>
        </authorList>
    </citation>
    <scope>NUCLEOTIDE SEQUENCE [LARGE SCALE GENOMIC DNA]</scope>
    <source>
        <strain evidence="1 2">PMC-11-5</strain>
    </source>
</reference>
<evidence type="ECO:0000313" key="1">
    <source>
        <dbReference type="EMBL" id="KFN90368.1"/>
    </source>
</evidence>
<evidence type="ECO:0000313" key="2">
    <source>
        <dbReference type="Proteomes" id="UP000029380"/>
    </source>
</evidence>
<accession>A0A091CCI0</accession>